<dbReference type="InterPro" id="IPR046985">
    <property type="entry name" value="IP5"/>
</dbReference>
<dbReference type="InterPro" id="IPR036322">
    <property type="entry name" value="WD40_repeat_dom_sf"/>
</dbReference>
<gene>
    <name evidence="3" type="ORF">LY90DRAFT_206739</name>
</gene>
<dbReference type="Proteomes" id="UP000193920">
    <property type="component" value="Unassembled WGS sequence"/>
</dbReference>
<dbReference type="AlphaFoldDB" id="A0A1Y2EG54"/>
<dbReference type="OrthoDB" id="2248459at2759"/>
<dbReference type="SUPFAM" id="SSF56219">
    <property type="entry name" value="DNase I-like"/>
    <property type="match status" value="1"/>
</dbReference>
<dbReference type="Pfam" id="PF22669">
    <property type="entry name" value="Exo_endo_phos2"/>
    <property type="match status" value="1"/>
</dbReference>
<dbReference type="STRING" id="1754190.A0A1Y2EG54"/>
<organism evidence="3 4">
    <name type="scientific">Neocallimastix californiae</name>
    <dbReference type="NCBI Taxonomy" id="1754190"/>
    <lineage>
        <taxon>Eukaryota</taxon>
        <taxon>Fungi</taxon>
        <taxon>Fungi incertae sedis</taxon>
        <taxon>Chytridiomycota</taxon>
        <taxon>Chytridiomycota incertae sedis</taxon>
        <taxon>Neocallimastigomycetes</taxon>
        <taxon>Neocallimastigales</taxon>
        <taxon>Neocallimastigaceae</taxon>
        <taxon>Neocallimastix</taxon>
    </lineage>
</organism>
<comment type="caution">
    <text evidence="3">The sequence shown here is derived from an EMBL/GenBank/DDBJ whole genome shotgun (WGS) entry which is preliminary data.</text>
</comment>
<reference evidence="3 4" key="1">
    <citation type="submission" date="2016-08" db="EMBL/GenBank/DDBJ databases">
        <title>A Parts List for Fungal Cellulosomes Revealed by Comparative Genomics.</title>
        <authorList>
            <consortium name="DOE Joint Genome Institute"/>
            <person name="Haitjema C.H."/>
            <person name="Gilmore S.P."/>
            <person name="Henske J.K."/>
            <person name="Solomon K.V."/>
            <person name="De Groot R."/>
            <person name="Kuo A."/>
            <person name="Mondo S.J."/>
            <person name="Salamov A.A."/>
            <person name="Labutti K."/>
            <person name="Zhao Z."/>
            <person name="Chiniquy J."/>
            <person name="Barry K."/>
            <person name="Brewer H.M."/>
            <person name="Purvine S.O."/>
            <person name="Wright A.T."/>
            <person name="Boxma B."/>
            <person name="Van Alen T."/>
            <person name="Hackstein J.H."/>
            <person name="Baker S.E."/>
            <person name="Grigoriev I.V."/>
            <person name="O'Malley M.A."/>
        </authorList>
    </citation>
    <scope>NUCLEOTIDE SEQUENCE [LARGE SCALE GENOMIC DNA]</scope>
    <source>
        <strain evidence="3 4">G1</strain>
    </source>
</reference>
<feature type="compositionally biased region" description="Polar residues" evidence="1">
    <location>
        <begin position="102"/>
        <end position="122"/>
    </location>
</feature>
<dbReference type="Gene3D" id="2.130.10.10">
    <property type="entry name" value="YVTN repeat-like/Quinoprotein amine dehydrogenase"/>
    <property type="match status" value="1"/>
</dbReference>
<dbReference type="InterPro" id="IPR015943">
    <property type="entry name" value="WD40/YVTN_repeat-like_dom_sf"/>
</dbReference>
<feature type="domain" description="Inositol polyphosphate-related phosphatase" evidence="2">
    <location>
        <begin position="712"/>
        <end position="1047"/>
    </location>
</feature>
<keyword evidence="4" id="KW-1185">Reference proteome</keyword>
<dbReference type="Gene3D" id="3.60.10.10">
    <property type="entry name" value="Endonuclease/exonuclease/phosphatase"/>
    <property type="match status" value="1"/>
</dbReference>
<dbReference type="GO" id="GO:0004439">
    <property type="term" value="F:phosphatidylinositol-4,5-bisphosphate 5-phosphatase activity"/>
    <property type="evidence" value="ECO:0007669"/>
    <property type="project" value="TreeGrafter"/>
</dbReference>
<evidence type="ECO:0000313" key="4">
    <source>
        <dbReference type="Proteomes" id="UP000193920"/>
    </source>
</evidence>
<feature type="region of interest" description="Disordered" evidence="1">
    <location>
        <begin position="1"/>
        <end position="25"/>
    </location>
</feature>
<feature type="region of interest" description="Disordered" evidence="1">
    <location>
        <begin position="78"/>
        <end position="161"/>
    </location>
</feature>
<evidence type="ECO:0000259" key="2">
    <source>
        <dbReference type="SMART" id="SM00128"/>
    </source>
</evidence>
<feature type="compositionally biased region" description="Low complexity" evidence="1">
    <location>
        <begin position="86"/>
        <end position="101"/>
    </location>
</feature>
<evidence type="ECO:0000313" key="3">
    <source>
        <dbReference type="EMBL" id="ORY70551.1"/>
    </source>
</evidence>
<dbReference type="PANTHER" id="PTHR11200">
    <property type="entry name" value="INOSITOL 5-PHOSPHATASE"/>
    <property type="match status" value="1"/>
</dbReference>
<dbReference type="GO" id="GO:0046856">
    <property type="term" value="P:phosphatidylinositol dephosphorylation"/>
    <property type="evidence" value="ECO:0007669"/>
    <property type="project" value="InterPro"/>
</dbReference>
<feature type="compositionally biased region" description="Polar residues" evidence="1">
    <location>
        <begin position="8"/>
        <end position="22"/>
    </location>
</feature>
<evidence type="ECO:0000256" key="1">
    <source>
        <dbReference type="SAM" id="MobiDB-lite"/>
    </source>
</evidence>
<protein>
    <submittedName>
        <fullName evidence="3">DNase I-like protein</fullName>
    </submittedName>
</protein>
<sequence>MNNKELDSPSNPFSDYHSTNSPVDIENPISIKERTLLFEQQAQNNNQNNIIKPSVLRSTPLSPKIRQSQTHFQQINSYNEIDKRNNSQSTSSNNNTTIHTNGVTNSVQSNNIDNPFSDSNKVVPSPSDGINPVSNSFLDPNSIRKGNLNKPPSPLVPTKPLALRTSPRIPVNGITSPNLNPQIISNNSNIDRSNDAEAQTVGLSNDFKKFHLNNTKSNNMNPFSPDDESSSLLIEGKFEEGTSSLISKAATVSGSTPYSFSQNFQMPILEPSPASKLRAANIQHSSTTIAPKLAGLPQQPPPIPQRPNLQNIQLDGIRNNNNISNHYLDNGHSDTIHVSNTISNHKVGEKIASRRAVINIDTTKSNRATPTADGYNKIELSKHTKCIAFCGQSLYAGVSNLSVYNTKSGVPSNIVAIDEKIKITSILLIPGKYLVDEGNIVWAGTDKGVIYEIDTNTSRINHTRNISNYSIIGMFYSGDKIWVVSEKSVAIWIRNETDNNFSLNDSPSMDYSLAEIPEFDIAYILEDKLWLCSQKTLTVLGPYPHFENKKSINLKVLMGKITCISEAGLNTGELYTGHDDGKITTWDIDNIVAKEVFSVSYYNITSILTVNDKHVWVGLSTGKICVFDSSVKPWKKIKDFEAHFHSGVIQLIRDPFYPYALVPPYTSVGNSTLSVVSSLSEDGEVRFWDAFLSEDYINSLIKDQETYYSERSDISLFVTTYNCDSTKPQELLNDEFNKKFFDNWFKVIDSPDIIVVGLQEIVDLESKTVNAKSFLLKAKKKSKKEKLDNRQQLWVDAIKNNLLNSQNEKYENISCTQMVGLFLAVFVKPCIHDRISCVDVDTVETGLKGYHGNKGSIALRMLIDDSSICIINTHLAANQEQLIARNNDVVTIMNETKFPPHDKPCCYVNGGDGSHIMDYENVFWFGDMNYRIDPINNLTRDDIIKMANEGKYDELIKMDQFHNIHSTDTGFPLYPLTEGKINFAPTFKYDIGHNHYDSSEKQRIPSWCDRILYRGAVKQLNYQRHECTASDHRPVSSSFIISIKKMNLNKYQQIKNLCYEPCSKYLEKMVNEEKIRWVMKKSQCNFDQAQTILQSYNYNIDLLIESRTINSV</sequence>
<dbReference type="EMBL" id="MCOG01000043">
    <property type="protein sequence ID" value="ORY70551.1"/>
    <property type="molecule type" value="Genomic_DNA"/>
</dbReference>
<dbReference type="SMART" id="SM00128">
    <property type="entry name" value="IPPc"/>
    <property type="match status" value="1"/>
</dbReference>
<dbReference type="SUPFAM" id="SSF50978">
    <property type="entry name" value="WD40 repeat-like"/>
    <property type="match status" value="1"/>
</dbReference>
<dbReference type="InterPro" id="IPR000300">
    <property type="entry name" value="IPPc"/>
</dbReference>
<accession>A0A1Y2EG54</accession>
<dbReference type="PANTHER" id="PTHR11200:SF240">
    <property type="entry name" value="INOSITOL POLYPHOSPHATE 5-PHOSPHATASE C9G1.10C-RELATED"/>
    <property type="match status" value="1"/>
</dbReference>
<name>A0A1Y2EG54_9FUNG</name>
<proteinExistence type="predicted"/>
<dbReference type="InterPro" id="IPR036691">
    <property type="entry name" value="Endo/exonu/phosph_ase_sf"/>
</dbReference>